<dbReference type="EMBL" id="MIGV01000001">
    <property type="protein sequence ID" value="PPT78804.1"/>
    <property type="molecule type" value="Genomic_DNA"/>
</dbReference>
<proteinExistence type="predicted"/>
<gene>
    <name evidence="1" type="ORF">XaplCFBP3122_01035</name>
</gene>
<protein>
    <submittedName>
        <fullName evidence="1">Uncharacterized protein</fullName>
    </submittedName>
</protein>
<dbReference type="Proteomes" id="UP000238270">
    <property type="component" value="Unassembled WGS sequence"/>
</dbReference>
<comment type="caution">
    <text evidence="1">The sequence shown here is derived from an EMBL/GenBank/DDBJ whole genome shotgun (WGS) entry which is preliminary data.</text>
</comment>
<name>A0A2S6ZA65_9XANT</name>
<evidence type="ECO:0000313" key="2">
    <source>
        <dbReference type="Proteomes" id="UP000238270"/>
    </source>
</evidence>
<dbReference type="AlphaFoldDB" id="A0A2S6ZA65"/>
<organism evidence="1 2">
    <name type="scientific">Xanthomonas arboricola pv. populi</name>
    <dbReference type="NCBI Taxonomy" id="487823"/>
    <lineage>
        <taxon>Bacteria</taxon>
        <taxon>Pseudomonadati</taxon>
        <taxon>Pseudomonadota</taxon>
        <taxon>Gammaproteobacteria</taxon>
        <taxon>Lysobacterales</taxon>
        <taxon>Lysobacteraceae</taxon>
        <taxon>Xanthomonas</taxon>
    </lineage>
</organism>
<sequence length="69" mass="7466">MRMDRPASALSLLAGLSGHGSRAALQPDRLVTQRQRRHAAGRCATASTVASVIFTFMRTVRLSFAPRIA</sequence>
<reference evidence="1 2" key="1">
    <citation type="submission" date="2016-08" db="EMBL/GenBank/DDBJ databases">
        <title>Evolution of the type three secretion system and type three effector repertoires in Xanthomonas.</title>
        <authorList>
            <person name="Merda D."/>
            <person name="Briand M."/>
            <person name="Bosis E."/>
            <person name="Rousseau C."/>
            <person name="Portier P."/>
            <person name="Jacques M.-A."/>
            <person name="Fischer-Le Saux M."/>
        </authorList>
    </citation>
    <scope>NUCLEOTIDE SEQUENCE [LARGE SCALE GENOMIC DNA]</scope>
    <source>
        <strain evidence="1 2">CFBP 3122</strain>
    </source>
</reference>
<accession>A0A2S6ZA65</accession>
<evidence type="ECO:0000313" key="1">
    <source>
        <dbReference type="EMBL" id="PPT78804.1"/>
    </source>
</evidence>